<feature type="non-terminal residue" evidence="1">
    <location>
        <position position="248"/>
    </location>
</feature>
<dbReference type="SUPFAM" id="SSF46689">
    <property type="entry name" value="Homeodomain-like"/>
    <property type="match status" value="1"/>
</dbReference>
<reference evidence="1 2" key="1">
    <citation type="submission" date="2015-03" db="EMBL/GenBank/DDBJ databases">
        <title>Draft Genome Sequence of Burkholderia andropogonis type strain ICMP2807, isolated from Sorghum bicolor.</title>
        <authorList>
            <person name="Lopes-Santos L."/>
            <person name="Castro D.B."/>
            <person name="Ottoboni L.M."/>
            <person name="Park D."/>
            <person name="Weirc B.S."/>
            <person name="Destefano S.A."/>
        </authorList>
    </citation>
    <scope>NUCLEOTIDE SEQUENCE [LARGE SCALE GENOMIC DNA]</scope>
    <source>
        <strain evidence="1 2">ICMP2807</strain>
    </source>
</reference>
<dbReference type="Proteomes" id="UP000033618">
    <property type="component" value="Unassembled WGS sequence"/>
</dbReference>
<comment type="caution">
    <text evidence="1">The sequence shown here is derived from an EMBL/GenBank/DDBJ whole genome shotgun (WGS) entry which is preliminary data.</text>
</comment>
<dbReference type="EMBL" id="LAQU01000221">
    <property type="protein sequence ID" value="KKB60772.1"/>
    <property type="molecule type" value="Genomic_DNA"/>
</dbReference>
<dbReference type="AlphaFoldDB" id="A0A0F5JTT9"/>
<dbReference type="InterPro" id="IPR009057">
    <property type="entry name" value="Homeodomain-like_sf"/>
</dbReference>
<accession>A0A0F5JTT9</accession>
<name>A0A0F5JTT9_9BURK</name>
<organism evidence="1 2">
    <name type="scientific">Robbsia andropogonis</name>
    <dbReference type="NCBI Taxonomy" id="28092"/>
    <lineage>
        <taxon>Bacteria</taxon>
        <taxon>Pseudomonadati</taxon>
        <taxon>Pseudomonadota</taxon>
        <taxon>Betaproteobacteria</taxon>
        <taxon>Burkholderiales</taxon>
        <taxon>Burkholderiaceae</taxon>
        <taxon>Robbsia</taxon>
    </lineage>
</organism>
<gene>
    <name evidence="1" type="ORF">WM40_27265</name>
</gene>
<proteinExistence type="predicted"/>
<protein>
    <submittedName>
        <fullName evidence="1">Transposase</fullName>
    </submittedName>
</protein>
<keyword evidence="2" id="KW-1185">Reference proteome</keyword>
<feature type="non-terminal residue" evidence="1">
    <location>
        <position position="1"/>
    </location>
</feature>
<dbReference type="RefSeq" id="WP_046154680.1">
    <property type="nucleotide sequence ID" value="NZ_LAQU01000221.1"/>
</dbReference>
<sequence length="248" mass="28584">KSLKSWHLEYEQRRDLRAGYARSKQVYSAEQKKLAMDHYLSHDRCVAATLRALGYPSRGTLTDWIREQCPEIGKCRAGRVAGSIPQSLAVKQASVIELCSREGSARMLAQKVGVSRPMLYKWKNQLLGREVPASMKRHEKRAPEHERSNLEKQVESLRRDILAKANELVKKGMGIDLQLLSNPEKTTLVDALKQTYALPELLSALRLARSSYFYHRARLLVTDRYVVARRVMADIFECNYRCYGYHRM</sequence>
<evidence type="ECO:0000313" key="2">
    <source>
        <dbReference type="Proteomes" id="UP000033618"/>
    </source>
</evidence>
<evidence type="ECO:0000313" key="1">
    <source>
        <dbReference type="EMBL" id="KKB60772.1"/>
    </source>
</evidence>